<dbReference type="RefSeq" id="WP_149786350.1">
    <property type="nucleotide sequence ID" value="NZ_FNIO01000001.1"/>
</dbReference>
<protein>
    <submittedName>
        <fullName evidence="4">Acyl-CoA thioesterase</fullName>
    </submittedName>
</protein>
<dbReference type="NCBIfam" id="TIGR00369">
    <property type="entry name" value="unchar_dom_1"/>
    <property type="match status" value="1"/>
</dbReference>
<dbReference type="PANTHER" id="PTHR21660:SF1">
    <property type="entry name" value="ACYL-COENZYME A THIOESTERASE 13"/>
    <property type="match status" value="1"/>
</dbReference>
<keyword evidence="5" id="KW-1185">Reference proteome</keyword>
<dbReference type="InterPro" id="IPR039298">
    <property type="entry name" value="ACOT13"/>
</dbReference>
<gene>
    <name evidence="4" type="ORF">SAMN05444142_101785</name>
</gene>
<organism evidence="4 5">
    <name type="scientific">Lutimaribacter pacificus</name>
    <dbReference type="NCBI Taxonomy" id="391948"/>
    <lineage>
        <taxon>Bacteria</taxon>
        <taxon>Pseudomonadati</taxon>
        <taxon>Pseudomonadota</taxon>
        <taxon>Alphaproteobacteria</taxon>
        <taxon>Rhodobacterales</taxon>
        <taxon>Roseobacteraceae</taxon>
        <taxon>Lutimaribacter</taxon>
    </lineage>
</organism>
<dbReference type="EMBL" id="FQZZ01000001">
    <property type="protein sequence ID" value="SHJ60634.1"/>
    <property type="molecule type" value="Genomic_DNA"/>
</dbReference>
<evidence type="ECO:0000256" key="2">
    <source>
        <dbReference type="ARBA" id="ARBA00022801"/>
    </source>
</evidence>
<dbReference type="Proteomes" id="UP000324252">
    <property type="component" value="Unassembled WGS sequence"/>
</dbReference>
<evidence type="ECO:0000259" key="3">
    <source>
        <dbReference type="Pfam" id="PF03061"/>
    </source>
</evidence>
<dbReference type="OrthoDB" id="9806185at2"/>
<dbReference type="GO" id="GO:0047617">
    <property type="term" value="F:fatty acyl-CoA hydrolase activity"/>
    <property type="evidence" value="ECO:0007669"/>
    <property type="project" value="InterPro"/>
</dbReference>
<dbReference type="PANTHER" id="PTHR21660">
    <property type="entry name" value="THIOESTERASE SUPERFAMILY MEMBER-RELATED"/>
    <property type="match status" value="1"/>
</dbReference>
<feature type="domain" description="Thioesterase" evidence="3">
    <location>
        <begin position="48"/>
        <end position="118"/>
    </location>
</feature>
<evidence type="ECO:0000256" key="1">
    <source>
        <dbReference type="ARBA" id="ARBA00008324"/>
    </source>
</evidence>
<dbReference type="CDD" id="cd03443">
    <property type="entry name" value="PaaI_thioesterase"/>
    <property type="match status" value="1"/>
</dbReference>
<sequence length="137" mass="14558">MAQVDRALLDEILSRQPFSRALGARIVHAETGRVDFRLDLRPDHRQQHGFAHGGVIATLADNALSFAAGTVIGDLVTVEFKLNYLRPGVGEALIARGFVVSHSTRQAVCRADICAISDGDETLIAAAQGTLAARAPA</sequence>
<dbReference type="SUPFAM" id="SSF54637">
    <property type="entry name" value="Thioesterase/thiol ester dehydrase-isomerase"/>
    <property type="match status" value="1"/>
</dbReference>
<comment type="similarity">
    <text evidence="1">Belongs to the thioesterase PaaI family.</text>
</comment>
<proteinExistence type="inferred from homology"/>
<dbReference type="InterPro" id="IPR003736">
    <property type="entry name" value="PAAI_dom"/>
</dbReference>
<evidence type="ECO:0000313" key="4">
    <source>
        <dbReference type="EMBL" id="SHJ60634.1"/>
    </source>
</evidence>
<evidence type="ECO:0000313" key="5">
    <source>
        <dbReference type="Proteomes" id="UP000324252"/>
    </source>
</evidence>
<name>A0A1H0B4F0_9RHOB</name>
<dbReference type="InterPro" id="IPR029069">
    <property type="entry name" value="HotDog_dom_sf"/>
</dbReference>
<reference evidence="4 5" key="1">
    <citation type="submission" date="2016-11" db="EMBL/GenBank/DDBJ databases">
        <authorList>
            <person name="Varghese N."/>
            <person name="Submissions S."/>
        </authorList>
    </citation>
    <scope>NUCLEOTIDE SEQUENCE [LARGE SCALE GENOMIC DNA]</scope>
    <source>
        <strain evidence="4 5">DSM 29620</strain>
    </source>
</reference>
<dbReference type="InterPro" id="IPR006683">
    <property type="entry name" value="Thioestr_dom"/>
</dbReference>
<accession>A0A1H0B4F0</accession>
<dbReference type="Pfam" id="PF03061">
    <property type="entry name" value="4HBT"/>
    <property type="match status" value="1"/>
</dbReference>
<keyword evidence="2" id="KW-0378">Hydrolase</keyword>
<dbReference type="AlphaFoldDB" id="A0A1H0B4F0"/>
<dbReference type="Gene3D" id="3.10.129.10">
    <property type="entry name" value="Hotdog Thioesterase"/>
    <property type="match status" value="1"/>
</dbReference>